<accession>A0A9E8ZKA0</accession>
<reference evidence="3" key="1">
    <citation type="submission" date="2022-12" db="EMBL/GenBank/DDBJ databases">
        <title>Polyphasic identification of a Novel Hot-Spring Cyanobacterium Ocullathermofonsia sinensis gen nov. sp. nov. and Genomic Insights on its Adaptations to the Thermal Habitat.</title>
        <authorList>
            <person name="Daroch M."/>
            <person name="Tang J."/>
            <person name="Jiang Y."/>
        </authorList>
    </citation>
    <scope>NUCLEOTIDE SEQUENCE</scope>
    <source>
        <strain evidence="3">PKUAC-SCTA174</strain>
    </source>
</reference>
<dbReference type="Gene3D" id="3.40.50.2000">
    <property type="entry name" value="Glycogen Phosphorylase B"/>
    <property type="match status" value="2"/>
</dbReference>
<dbReference type="InterPro" id="IPR001296">
    <property type="entry name" value="Glyco_trans_1"/>
</dbReference>
<dbReference type="Proteomes" id="UP001163152">
    <property type="component" value="Chromosome"/>
</dbReference>
<evidence type="ECO:0000259" key="2">
    <source>
        <dbReference type="Pfam" id="PF00534"/>
    </source>
</evidence>
<keyword evidence="1" id="KW-1133">Transmembrane helix</keyword>
<feature type="domain" description="Glycosyl transferase family 1" evidence="2">
    <location>
        <begin position="258"/>
        <end position="413"/>
    </location>
</feature>
<proteinExistence type="predicted"/>
<evidence type="ECO:0000313" key="4">
    <source>
        <dbReference type="Proteomes" id="UP001163152"/>
    </source>
</evidence>
<evidence type="ECO:0000313" key="3">
    <source>
        <dbReference type="EMBL" id="WAL62760.1"/>
    </source>
</evidence>
<dbReference type="GO" id="GO:0016757">
    <property type="term" value="F:glycosyltransferase activity"/>
    <property type="evidence" value="ECO:0007669"/>
    <property type="project" value="InterPro"/>
</dbReference>
<dbReference type="AlphaFoldDB" id="A0A9E8ZKA0"/>
<gene>
    <name evidence="3" type="ORF">OXH18_12435</name>
</gene>
<evidence type="ECO:0000256" key="1">
    <source>
        <dbReference type="SAM" id="Phobius"/>
    </source>
</evidence>
<keyword evidence="1" id="KW-0812">Transmembrane</keyword>
<organism evidence="3 4">
    <name type="scientific">Thermocoleostomius sinensis A174</name>
    <dbReference type="NCBI Taxonomy" id="2016057"/>
    <lineage>
        <taxon>Bacteria</taxon>
        <taxon>Bacillati</taxon>
        <taxon>Cyanobacteriota</taxon>
        <taxon>Cyanophyceae</taxon>
        <taxon>Oculatellales</taxon>
        <taxon>Oculatellaceae</taxon>
        <taxon>Thermocoleostomius</taxon>
    </lineage>
</organism>
<dbReference type="CDD" id="cd03801">
    <property type="entry name" value="GT4_PimA-like"/>
    <property type="match status" value="1"/>
</dbReference>
<dbReference type="KEGG" id="tsin:OXH18_12435"/>
<sequence length="439" mass="49142">MTLSNSDFQPIAFHYLFFLFFQILSHLSTLAMKILISAYSCEPGRGSEPGVGWNVAREVAKYHDVWVLTRPDESRRAIEAELAQNPVPNLHFVYFTLPFWQDSMRLGQSGAMQIHYYLWQIQAYFVAQRLHREIGFDLIHHVTFVKYSTPCFLSLLPVPLVWGPVGGGETAPKTFWKDFSLRAKVYETARALTRGIGELDPFTRLTVKRSTVIRATTEDTAQRLYRMGANEVEIFTESGLPAEEVARLSQCQQPEAAPIRFISMGRLLHWKGFHLGIRAFAGAKLPDAEYWICGEGPERDRLQALAQELGIAHQVTFWGRLPREQTLEKLSQSHVLVHPSLHDSGGWVCLEAMAAGRPVICLNLGGPGVQVTKETGFKVAAQSPEQAVTDMAAAMVQLATDSDLRSNMGQAGKMLVQAQHSWQARGKELSQLYASLVQS</sequence>
<feature type="transmembrane region" description="Helical" evidence="1">
    <location>
        <begin position="12"/>
        <end position="36"/>
    </location>
</feature>
<name>A0A9E8ZKA0_9CYAN</name>
<dbReference type="Pfam" id="PF00534">
    <property type="entry name" value="Glycos_transf_1"/>
    <property type="match status" value="1"/>
</dbReference>
<dbReference type="EMBL" id="CP113797">
    <property type="protein sequence ID" value="WAL62760.1"/>
    <property type="molecule type" value="Genomic_DNA"/>
</dbReference>
<keyword evidence="1" id="KW-0472">Membrane</keyword>
<keyword evidence="4" id="KW-1185">Reference proteome</keyword>
<protein>
    <submittedName>
        <fullName evidence="3">Glycosyltransferase family 4 protein</fullName>
    </submittedName>
</protein>
<dbReference type="PANTHER" id="PTHR12526">
    <property type="entry name" value="GLYCOSYLTRANSFERASE"/>
    <property type="match status" value="1"/>
</dbReference>
<dbReference type="SUPFAM" id="SSF53756">
    <property type="entry name" value="UDP-Glycosyltransferase/glycogen phosphorylase"/>
    <property type="match status" value="1"/>
</dbReference>